<evidence type="ECO:0000256" key="1">
    <source>
        <dbReference type="ARBA" id="ARBA00004477"/>
    </source>
</evidence>
<accession>A0ABR0CD04</accession>
<dbReference type="Proteomes" id="UP001287286">
    <property type="component" value="Unassembled WGS sequence"/>
</dbReference>
<proteinExistence type="predicted"/>
<dbReference type="PANTHER" id="PTHR31394">
    <property type="entry name" value="TRANSMEMBRANE PROTEIN 199"/>
    <property type="match status" value="1"/>
</dbReference>
<keyword evidence="2 7" id="KW-0812">Transmembrane</keyword>
<evidence type="ECO:0008006" key="10">
    <source>
        <dbReference type="Google" id="ProtNLM"/>
    </source>
</evidence>
<keyword evidence="3" id="KW-0256">Endoplasmic reticulum</keyword>
<dbReference type="EMBL" id="JAWRVI010000004">
    <property type="protein sequence ID" value="KAK4094110.1"/>
    <property type="molecule type" value="Genomic_DNA"/>
</dbReference>
<evidence type="ECO:0000256" key="3">
    <source>
        <dbReference type="ARBA" id="ARBA00022824"/>
    </source>
</evidence>
<dbReference type="PANTHER" id="PTHR31394:SF1">
    <property type="entry name" value="TRANSMEMBRANE PROTEIN 199"/>
    <property type="match status" value="1"/>
</dbReference>
<name>A0ABR0CD04_PURLI</name>
<gene>
    <name evidence="8" type="ORF">Purlil1_1601</name>
</gene>
<evidence type="ECO:0000313" key="8">
    <source>
        <dbReference type="EMBL" id="KAK4094110.1"/>
    </source>
</evidence>
<dbReference type="Pfam" id="PF11712">
    <property type="entry name" value="Vma12"/>
    <property type="match status" value="1"/>
</dbReference>
<evidence type="ECO:0000256" key="4">
    <source>
        <dbReference type="ARBA" id="ARBA00022989"/>
    </source>
</evidence>
<protein>
    <recommendedName>
        <fullName evidence="10">ATPase, vacuolar ER assembly factor, Vma12</fullName>
    </recommendedName>
</protein>
<evidence type="ECO:0000256" key="5">
    <source>
        <dbReference type="ARBA" id="ARBA00023136"/>
    </source>
</evidence>
<comment type="subcellular location">
    <subcellularLocation>
        <location evidence="1">Endoplasmic reticulum membrane</location>
        <topology evidence="1">Multi-pass membrane protein</topology>
    </subcellularLocation>
</comment>
<evidence type="ECO:0000256" key="2">
    <source>
        <dbReference type="ARBA" id="ARBA00022692"/>
    </source>
</evidence>
<keyword evidence="5 7" id="KW-0472">Membrane</keyword>
<dbReference type="InterPro" id="IPR021013">
    <property type="entry name" value="ATPase_Vma12"/>
</dbReference>
<feature type="region of interest" description="Disordered" evidence="6">
    <location>
        <begin position="140"/>
        <end position="159"/>
    </location>
</feature>
<evidence type="ECO:0000256" key="6">
    <source>
        <dbReference type="SAM" id="MobiDB-lite"/>
    </source>
</evidence>
<reference evidence="8 9" key="1">
    <citation type="journal article" date="2024" name="Microbiol. Resour. Announc.">
        <title>Genome annotations for the ascomycete fungi Trichoderma harzianum, Trichoderma aggressivum, and Purpureocillium lilacinum.</title>
        <authorList>
            <person name="Beijen E.P.W."/>
            <person name="Ohm R.A."/>
        </authorList>
    </citation>
    <scope>NUCLEOTIDE SEQUENCE [LARGE SCALE GENOMIC DNA]</scope>
    <source>
        <strain evidence="8 9">CBS 150709</strain>
    </source>
</reference>
<keyword evidence="9" id="KW-1185">Reference proteome</keyword>
<evidence type="ECO:0000256" key="7">
    <source>
        <dbReference type="SAM" id="Phobius"/>
    </source>
</evidence>
<sequence>MDAPTAPAQPEQLAESSAARPRLLLLLARAAPHASLRLGSRSAKATVSPAGAGVALWHTSDVDTARQAAITQPRRTIASSLTPRRKHSSHLCPTDRASAANGRRTCCHTSVMVLLAMTPSIVDGLRKVEAEHNDSRHAVAHTEDASAAASSEPSLEDPAVGKPISHGQIVDLWQKLRPSSSLEQLLQGARVYIPPPPPKPEPSDEYKALMARLRREEAARAYERMVNPPLRYETFDQRFPHAAQSFAEANRVTNKADLGDDEVTYNEVHRQVMLIINFLASILGVAATLWVTARWWGLPARIFLTLGGSIVVAVAEVGVYQGYVWRMGQAKTKQKAVREVKEVVQTWVVGQEEKTGEEPLLLKTKDEDADGGVRKRATAAAKPDT</sequence>
<feature type="transmembrane region" description="Helical" evidence="7">
    <location>
        <begin position="302"/>
        <end position="325"/>
    </location>
</feature>
<evidence type="ECO:0000313" key="9">
    <source>
        <dbReference type="Proteomes" id="UP001287286"/>
    </source>
</evidence>
<comment type="caution">
    <text evidence="8">The sequence shown here is derived from an EMBL/GenBank/DDBJ whole genome shotgun (WGS) entry which is preliminary data.</text>
</comment>
<feature type="compositionally biased region" description="Low complexity" evidence="6">
    <location>
        <begin position="145"/>
        <end position="158"/>
    </location>
</feature>
<keyword evidence="4 7" id="KW-1133">Transmembrane helix</keyword>
<organism evidence="8 9">
    <name type="scientific">Purpureocillium lilacinum</name>
    <name type="common">Paecilomyces lilacinus</name>
    <dbReference type="NCBI Taxonomy" id="33203"/>
    <lineage>
        <taxon>Eukaryota</taxon>
        <taxon>Fungi</taxon>
        <taxon>Dikarya</taxon>
        <taxon>Ascomycota</taxon>
        <taxon>Pezizomycotina</taxon>
        <taxon>Sordariomycetes</taxon>
        <taxon>Hypocreomycetidae</taxon>
        <taxon>Hypocreales</taxon>
        <taxon>Ophiocordycipitaceae</taxon>
        <taxon>Purpureocillium</taxon>
    </lineage>
</organism>
<feature type="transmembrane region" description="Helical" evidence="7">
    <location>
        <begin position="274"/>
        <end position="296"/>
    </location>
</feature>